<keyword evidence="2" id="KW-1185">Reference proteome</keyword>
<accession>A0A418QKQ1</accession>
<name>A0A418QKQ1_9BACT</name>
<dbReference type="EMBL" id="QYCN01000047">
    <property type="protein sequence ID" value="RIY05807.1"/>
    <property type="molecule type" value="Genomic_DNA"/>
</dbReference>
<dbReference type="AlphaFoldDB" id="A0A418QKQ1"/>
<evidence type="ECO:0008006" key="3">
    <source>
        <dbReference type="Google" id="ProtNLM"/>
    </source>
</evidence>
<dbReference type="Proteomes" id="UP000284250">
    <property type="component" value="Unassembled WGS sequence"/>
</dbReference>
<sequence>MESKTQAQLLAELNANIRSTGNGGKTTADDVRQILTSLIEELFNRTAAPTTDDTLAQATGQSTTLAMSQKAVTDALAIFVTNPTNLVHPNRTRDYYATAAAAIAQASAGDTLVLPAPVSDVTVIGNEAQLFLSSGLSVHTEGFDVGSLLTSGDAITLVGGSGKFVGNNSRVFSNSDGAWGMGAYGNAVPGMFYEVYDLHFANRTTTAVIFNSDCDVHFYNCHFNSSNGTAVWGRLNNPRLYFHNCLFRITGTSHAARLSAPVKMVFENCLIQTQDRTATDHLLGNAQVGEVHLINTTVLAETPATSAIKASRVVLQGNTSITGLIEAATIIDERPAATGPGQVADVIGSILEFVFEADTADAFVRTMGTYQAGEYRTNSLQNVATVAYTINNAASPATLPFTLIMGDTLEVRITRASMTQAATVILQS</sequence>
<protein>
    <recommendedName>
        <fullName evidence="3">Right-handed parallel beta-helix repeat-containing protein</fullName>
    </recommendedName>
</protein>
<evidence type="ECO:0000313" key="1">
    <source>
        <dbReference type="EMBL" id="RIY05807.1"/>
    </source>
</evidence>
<organism evidence="1 2">
    <name type="scientific">Hymenobacter rubripertinctus</name>
    <dbReference type="NCBI Taxonomy" id="2029981"/>
    <lineage>
        <taxon>Bacteria</taxon>
        <taxon>Pseudomonadati</taxon>
        <taxon>Bacteroidota</taxon>
        <taxon>Cytophagia</taxon>
        <taxon>Cytophagales</taxon>
        <taxon>Hymenobacteraceae</taxon>
        <taxon>Hymenobacter</taxon>
    </lineage>
</organism>
<reference evidence="1 2" key="1">
    <citation type="submission" date="2018-09" db="EMBL/GenBank/DDBJ databases">
        <authorList>
            <person name="Zeman M."/>
            <person name="Pardy F."/>
        </authorList>
    </citation>
    <scope>NUCLEOTIDE SEQUENCE [LARGE SCALE GENOMIC DNA]</scope>
    <source>
        <strain evidence="1 2">CCM 8852</strain>
    </source>
</reference>
<dbReference type="InterPro" id="IPR012334">
    <property type="entry name" value="Pectin_lyas_fold"/>
</dbReference>
<evidence type="ECO:0000313" key="2">
    <source>
        <dbReference type="Proteomes" id="UP000284250"/>
    </source>
</evidence>
<dbReference type="RefSeq" id="WP_119657539.1">
    <property type="nucleotide sequence ID" value="NZ_JBHUOI010000086.1"/>
</dbReference>
<dbReference type="SUPFAM" id="SSF51126">
    <property type="entry name" value="Pectin lyase-like"/>
    <property type="match status" value="1"/>
</dbReference>
<reference evidence="1 2" key="2">
    <citation type="submission" date="2019-01" db="EMBL/GenBank/DDBJ databases">
        <title>Hymenobacter humicola sp. nov., isolated from soils in Antarctica.</title>
        <authorList>
            <person name="Sedlacek I."/>
            <person name="Holochova P."/>
            <person name="Kralova S."/>
            <person name="Pantucek R."/>
            <person name="Stankova E."/>
            <person name="Vrbovska V."/>
            <person name="Kristofova L."/>
            <person name="Svec P."/>
            <person name="Busse H.-J."/>
        </authorList>
    </citation>
    <scope>NUCLEOTIDE SEQUENCE [LARGE SCALE GENOMIC DNA]</scope>
    <source>
        <strain evidence="1 2">CCM 8852</strain>
    </source>
</reference>
<gene>
    <name evidence="1" type="ORF">D0T11_19750</name>
</gene>
<dbReference type="InterPro" id="IPR011050">
    <property type="entry name" value="Pectin_lyase_fold/virulence"/>
</dbReference>
<comment type="caution">
    <text evidence="1">The sequence shown here is derived from an EMBL/GenBank/DDBJ whole genome shotgun (WGS) entry which is preliminary data.</text>
</comment>
<proteinExistence type="predicted"/>
<dbReference type="Gene3D" id="2.160.20.10">
    <property type="entry name" value="Single-stranded right-handed beta-helix, Pectin lyase-like"/>
    <property type="match status" value="1"/>
</dbReference>